<accession>A0ABN3UW08</accession>
<gene>
    <name evidence="2" type="ORF">GCM10009867_36370</name>
</gene>
<evidence type="ECO:0000256" key="1">
    <source>
        <dbReference type="SAM" id="Phobius"/>
    </source>
</evidence>
<name>A0ABN3UW08_9MICO</name>
<comment type="caution">
    <text evidence="2">The sequence shown here is derived from an EMBL/GenBank/DDBJ whole genome shotgun (WGS) entry which is preliminary data.</text>
</comment>
<feature type="transmembrane region" description="Helical" evidence="1">
    <location>
        <begin position="504"/>
        <end position="522"/>
    </location>
</feature>
<feature type="transmembrane region" description="Helical" evidence="1">
    <location>
        <begin position="455"/>
        <end position="473"/>
    </location>
</feature>
<dbReference type="Proteomes" id="UP001501326">
    <property type="component" value="Unassembled WGS sequence"/>
</dbReference>
<feature type="transmembrane region" description="Helical" evidence="1">
    <location>
        <begin position="386"/>
        <end position="412"/>
    </location>
</feature>
<feature type="transmembrane region" description="Helical" evidence="1">
    <location>
        <begin position="128"/>
        <end position="149"/>
    </location>
</feature>
<organism evidence="2 3">
    <name type="scientific">Pedococcus aerophilus</name>
    <dbReference type="NCBI Taxonomy" id="436356"/>
    <lineage>
        <taxon>Bacteria</taxon>
        <taxon>Bacillati</taxon>
        <taxon>Actinomycetota</taxon>
        <taxon>Actinomycetes</taxon>
        <taxon>Micrococcales</taxon>
        <taxon>Intrasporangiaceae</taxon>
        <taxon>Pedococcus</taxon>
    </lineage>
</organism>
<feature type="transmembrane region" description="Helical" evidence="1">
    <location>
        <begin position="78"/>
        <end position="98"/>
    </location>
</feature>
<keyword evidence="1" id="KW-0472">Membrane</keyword>
<evidence type="ECO:0000313" key="2">
    <source>
        <dbReference type="EMBL" id="GAA2739609.1"/>
    </source>
</evidence>
<keyword evidence="3" id="KW-1185">Reference proteome</keyword>
<feature type="transmembrane region" description="Helical" evidence="1">
    <location>
        <begin position="161"/>
        <end position="181"/>
    </location>
</feature>
<feature type="transmembrane region" description="Helical" evidence="1">
    <location>
        <begin position="237"/>
        <end position="257"/>
    </location>
</feature>
<dbReference type="RefSeq" id="WP_344196096.1">
    <property type="nucleotide sequence ID" value="NZ_BAAARN010000005.1"/>
</dbReference>
<keyword evidence="1" id="KW-1133">Transmembrane helix</keyword>
<feature type="transmembrane region" description="Helical" evidence="1">
    <location>
        <begin position="188"/>
        <end position="206"/>
    </location>
</feature>
<feature type="transmembrane region" description="Helical" evidence="1">
    <location>
        <begin position="340"/>
        <end position="365"/>
    </location>
</feature>
<dbReference type="EMBL" id="BAAARN010000005">
    <property type="protein sequence ID" value="GAA2739609.1"/>
    <property type="molecule type" value="Genomic_DNA"/>
</dbReference>
<reference evidence="2 3" key="1">
    <citation type="journal article" date="2019" name="Int. J. Syst. Evol. Microbiol.">
        <title>The Global Catalogue of Microorganisms (GCM) 10K type strain sequencing project: providing services to taxonomists for standard genome sequencing and annotation.</title>
        <authorList>
            <consortium name="The Broad Institute Genomics Platform"/>
            <consortium name="The Broad Institute Genome Sequencing Center for Infectious Disease"/>
            <person name="Wu L."/>
            <person name="Ma J."/>
        </authorList>
    </citation>
    <scope>NUCLEOTIDE SEQUENCE [LARGE SCALE GENOMIC DNA]</scope>
    <source>
        <strain evidence="2 3">JCM 16378</strain>
    </source>
</reference>
<protein>
    <submittedName>
        <fullName evidence="2">Exporter of polyketide antibiotics</fullName>
    </submittedName>
</protein>
<feature type="transmembrane region" description="Helical" evidence="1">
    <location>
        <begin position="424"/>
        <end position="448"/>
    </location>
</feature>
<sequence>MRAPTGTGTLWRLALRRDLVLAPVVVLLLGGMAWSTAAATVALYPDPAQATSAAVAANASPALVALYGPVHASIGSLASLKMLSTGAVAVALTAVFLLRRHTRTEEETGRVELLGAGVISRHAPLTAAILHTSGVVLLASALCAIGYAASGLPLGGSVALGLAWLVSGLAFTGVAAVAVQLTASARTVAAVAGSGVAAAYLLRAAGDASGDGPWGFLVWLSPLGWAQQLRPYADEQWWAALPAVVFTVATMAAAYVLRSRRDLGSGLFADRAGPAHTSMGSPLALAWRLQRSAIFGWSLAVVLAGAVMGGFASSAGTLLDSPEAREMIRSLGGTGSLTDAFIAAEFGIMAAVVAGFGVAAALRLLGEENSSRAELTLSTATSRWSWLMSHVTLALLGSAGILALLGVGAAVADGATRGDLGESFARVLPAALVQVAPVWVVIAVAVLLYGTASRLAIGAWVVLAACLVIGQLGELLKLPRVVQELSPFRHVPLLPGGAFDPTPVVALVALAGVLVLAGGSLFRRRDVH</sequence>
<keyword evidence="1" id="KW-0812">Transmembrane</keyword>
<evidence type="ECO:0000313" key="3">
    <source>
        <dbReference type="Proteomes" id="UP001501326"/>
    </source>
</evidence>
<feature type="transmembrane region" description="Helical" evidence="1">
    <location>
        <begin position="294"/>
        <end position="312"/>
    </location>
</feature>
<proteinExistence type="predicted"/>